<dbReference type="SMR" id="A0A969WAY1"/>
<evidence type="ECO:0000313" key="3">
    <source>
        <dbReference type="Proteomes" id="UP000653472"/>
    </source>
</evidence>
<proteinExistence type="predicted"/>
<dbReference type="Proteomes" id="UP000653472">
    <property type="component" value="Unassembled WGS sequence"/>
</dbReference>
<reference evidence="2" key="1">
    <citation type="submission" date="2020-03" db="EMBL/GenBank/DDBJ databases">
        <title>Solimonas marina sp. nov., isolated from deep seawater of the Pacific Ocean.</title>
        <authorList>
            <person name="Liu X."/>
            <person name="Lai Q."/>
            <person name="Sun F."/>
            <person name="Gai Y."/>
            <person name="Li G."/>
            <person name="Shao Z."/>
        </authorList>
    </citation>
    <scope>NUCLEOTIDE SEQUENCE</scope>
    <source>
        <strain evidence="2">C16B3</strain>
    </source>
</reference>
<organism evidence="2 3">
    <name type="scientific">Solimonas marina</name>
    <dbReference type="NCBI Taxonomy" id="2714601"/>
    <lineage>
        <taxon>Bacteria</taxon>
        <taxon>Pseudomonadati</taxon>
        <taxon>Pseudomonadota</taxon>
        <taxon>Gammaproteobacteria</taxon>
        <taxon>Nevskiales</taxon>
        <taxon>Nevskiaceae</taxon>
        <taxon>Solimonas</taxon>
    </lineage>
</organism>
<evidence type="ECO:0000259" key="1">
    <source>
        <dbReference type="Pfam" id="PF09995"/>
    </source>
</evidence>
<dbReference type="Pfam" id="PF09995">
    <property type="entry name" value="MPAB_Lcp_cat"/>
    <property type="match status" value="1"/>
</dbReference>
<evidence type="ECO:0000313" key="2">
    <source>
        <dbReference type="EMBL" id="NKF22804.1"/>
    </source>
</evidence>
<dbReference type="InterPro" id="IPR018713">
    <property type="entry name" value="MPAB/Lcp_cat_dom"/>
</dbReference>
<protein>
    <submittedName>
        <fullName evidence="2">DUF2236 domain-containing protein</fullName>
    </submittedName>
</protein>
<dbReference type="RefSeq" id="WP_168148080.1">
    <property type="nucleotide sequence ID" value="NZ_JAAVXB010000005.1"/>
</dbReference>
<gene>
    <name evidence="2" type="ORF">G7Y82_10790</name>
</gene>
<sequence length="314" mass="35047">MTSFAPSAQRLAEWWQGPLRRGVVGVISGPQGPTLDYDHPLGDTGLFGPDSVTWRIHSDFPGMISGGICALMLQTLQPRALAGVWDHSNFRQDLLGRLRRTTAFVAGTSFAPTDVAETLIEHVRRIHLRVQGTTEDGTPYRADDPDLLTWVHVTEMASFLAGYERYHRADLKRAWRDRYFRETARIAEALGARRVPKSARQIDDYFARMQPTLVYSTRSREVLRVLEGVDLQLPGSTLLRGVMLGAGAALLPDWACALMQRGRLRRQRDRAAARTLRLAAPALRTALANGIAARSCRRVGLEPAALARFPNERR</sequence>
<comment type="caution">
    <text evidence="2">The sequence shown here is derived from an EMBL/GenBank/DDBJ whole genome shotgun (WGS) entry which is preliminary data.</text>
</comment>
<dbReference type="AlphaFoldDB" id="A0A969WAY1"/>
<dbReference type="EMBL" id="JAAVXB010000005">
    <property type="protein sequence ID" value="NKF22804.1"/>
    <property type="molecule type" value="Genomic_DNA"/>
</dbReference>
<keyword evidence="3" id="KW-1185">Reference proteome</keyword>
<accession>A0A969WAY1</accession>
<feature type="domain" description="ER-bound oxygenase mpaB/mpaB'/Rubber oxygenase catalytic" evidence="1">
    <location>
        <begin position="54"/>
        <end position="280"/>
    </location>
</feature>
<dbReference type="PANTHER" id="PTHR36151">
    <property type="entry name" value="BLR2777 PROTEIN"/>
    <property type="match status" value="1"/>
</dbReference>
<name>A0A969WAY1_9GAMM</name>
<dbReference type="PANTHER" id="PTHR36151:SF3">
    <property type="entry name" value="ER-BOUND OXYGENASE MPAB_MPAB'_RUBBER OXYGENASE CATALYTIC DOMAIN-CONTAINING PROTEIN"/>
    <property type="match status" value="1"/>
</dbReference>
<dbReference type="GO" id="GO:0016491">
    <property type="term" value="F:oxidoreductase activity"/>
    <property type="evidence" value="ECO:0007669"/>
    <property type="project" value="InterPro"/>
</dbReference>